<dbReference type="InterPro" id="IPR039425">
    <property type="entry name" value="RNA_pol_sigma-70-like"/>
</dbReference>
<dbReference type="InterPro" id="IPR036388">
    <property type="entry name" value="WH-like_DNA-bd_sf"/>
</dbReference>
<keyword evidence="3" id="KW-0731">Sigma factor</keyword>
<dbReference type="EMBL" id="PGTS01000001">
    <property type="protein sequence ID" value="PKR52497.1"/>
    <property type="molecule type" value="Genomic_DNA"/>
</dbReference>
<evidence type="ECO:0000259" key="5">
    <source>
        <dbReference type="Pfam" id="PF04542"/>
    </source>
</evidence>
<keyword evidence="2" id="KW-0805">Transcription regulation</keyword>
<evidence type="ECO:0000313" key="7">
    <source>
        <dbReference type="EMBL" id="PKR52497.1"/>
    </source>
</evidence>
<dbReference type="SUPFAM" id="SSF88659">
    <property type="entry name" value="Sigma3 and sigma4 domains of RNA polymerase sigma factors"/>
    <property type="match status" value="1"/>
</dbReference>
<dbReference type="PANTHER" id="PTHR43133:SF63">
    <property type="entry name" value="RNA POLYMERASE SIGMA FACTOR FECI-RELATED"/>
    <property type="match status" value="1"/>
</dbReference>
<reference evidence="7 8" key="1">
    <citation type="submission" date="2017-11" db="EMBL/GenBank/DDBJ databases">
        <title>Biodiversity and function of Thalassospira species in the particle-attached aromatic-hydrocarbon-degrading consortia from the surface seawater of the China South Sea.</title>
        <authorList>
            <person name="Dong C."/>
            <person name="Liu R."/>
            <person name="Shao Z."/>
        </authorList>
    </citation>
    <scope>NUCLEOTIDE SEQUENCE [LARGE SCALE GENOMIC DNA]</scope>
    <source>
        <strain evidence="7 8">139Z-12</strain>
    </source>
</reference>
<comment type="caution">
    <text evidence="7">The sequence shown here is derived from an EMBL/GenBank/DDBJ whole genome shotgun (WGS) entry which is preliminary data.</text>
</comment>
<keyword evidence="8" id="KW-1185">Reference proteome</keyword>
<organism evidence="7 8">
    <name type="scientific">Thalassospira povalilytica</name>
    <dbReference type="NCBI Taxonomy" id="732237"/>
    <lineage>
        <taxon>Bacteria</taxon>
        <taxon>Pseudomonadati</taxon>
        <taxon>Pseudomonadota</taxon>
        <taxon>Alphaproteobacteria</taxon>
        <taxon>Rhodospirillales</taxon>
        <taxon>Thalassospiraceae</taxon>
        <taxon>Thalassospira</taxon>
    </lineage>
</organism>
<comment type="similarity">
    <text evidence="1">Belongs to the sigma-70 factor family. ECF subfamily.</text>
</comment>
<dbReference type="InterPro" id="IPR013325">
    <property type="entry name" value="RNA_pol_sigma_r2"/>
</dbReference>
<dbReference type="Gene3D" id="1.10.1740.10">
    <property type="match status" value="1"/>
</dbReference>
<evidence type="ECO:0000313" key="8">
    <source>
        <dbReference type="Proteomes" id="UP000233365"/>
    </source>
</evidence>
<keyword evidence="4" id="KW-0804">Transcription</keyword>
<dbReference type="RefSeq" id="WP_082817801.1">
    <property type="nucleotide sequence ID" value="NZ_JAEKJW010000001.1"/>
</dbReference>
<accession>A0ABX4RD18</accession>
<dbReference type="InterPro" id="IPR014284">
    <property type="entry name" value="RNA_pol_sigma-70_dom"/>
</dbReference>
<feature type="domain" description="RNA polymerase sigma factor 70 region 4 type 2" evidence="6">
    <location>
        <begin position="129"/>
        <end position="180"/>
    </location>
</feature>
<gene>
    <name evidence="7" type="ORF">CU041_02575</name>
</gene>
<feature type="domain" description="RNA polymerase sigma-70 region 2" evidence="5">
    <location>
        <begin position="28"/>
        <end position="97"/>
    </location>
</feature>
<evidence type="ECO:0000259" key="6">
    <source>
        <dbReference type="Pfam" id="PF08281"/>
    </source>
</evidence>
<sequence length="190" mass="21680">MSIIFDNSIKTHHLSQVCDLAITDLKKLFQSHQRELQIYLTRLLRDADTAMDLTQETFLRVSEHASPDKANEVTHVRSYLYRVAHNLAIDHVRAQKRNPVAGADDIPLDVIPNNSPSPEQIVGGQSELEYVRRALDELPEKTREIFTLVRVEGLTYRETAEQLGISDSSVQKHVARAIAHVMKRMRESRS</sequence>
<dbReference type="Gene3D" id="1.10.10.10">
    <property type="entry name" value="Winged helix-like DNA-binding domain superfamily/Winged helix DNA-binding domain"/>
    <property type="match status" value="1"/>
</dbReference>
<dbReference type="Pfam" id="PF08281">
    <property type="entry name" value="Sigma70_r4_2"/>
    <property type="match status" value="1"/>
</dbReference>
<dbReference type="NCBIfam" id="TIGR02937">
    <property type="entry name" value="sigma70-ECF"/>
    <property type="match status" value="1"/>
</dbReference>
<evidence type="ECO:0000256" key="4">
    <source>
        <dbReference type="ARBA" id="ARBA00023163"/>
    </source>
</evidence>
<name>A0ABX4RD18_9PROT</name>
<dbReference type="Proteomes" id="UP000233365">
    <property type="component" value="Unassembled WGS sequence"/>
</dbReference>
<dbReference type="CDD" id="cd06171">
    <property type="entry name" value="Sigma70_r4"/>
    <property type="match status" value="1"/>
</dbReference>
<evidence type="ECO:0000256" key="2">
    <source>
        <dbReference type="ARBA" id="ARBA00023015"/>
    </source>
</evidence>
<dbReference type="PANTHER" id="PTHR43133">
    <property type="entry name" value="RNA POLYMERASE ECF-TYPE SIGMA FACTO"/>
    <property type="match status" value="1"/>
</dbReference>
<dbReference type="InterPro" id="IPR013249">
    <property type="entry name" value="RNA_pol_sigma70_r4_t2"/>
</dbReference>
<proteinExistence type="inferred from homology"/>
<dbReference type="InterPro" id="IPR007627">
    <property type="entry name" value="RNA_pol_sigma70_r2"/>
</dbReference>
<evidence type="ECO:0000256" key="1">
    <source>
        <dbReference type="ARBA" id="ARBA00010641"/>
    </source>
</evidence>
<protein>
    <submittedName>
        <fullName evidence="7">RNA polymerase sigma factor</fullName>
    </submittedName>
</protein>
<evidence type="ECO:0000256" key="3">
    <source>
        <dbReference type="ARBA" id="ARBA00023082"/>
    </source>
</evidence>
<dbReference type="InterPro" id="IPR013324">
    <property type="entry name" value="RNA_pol_sigma_r3/r4-like"/>
</dbReference>
<dbReference type="Pfam" id="PF04542">
    <property type="entry name" value="Sigma70_r2"/>
    <property type="match status" value="1"/>
</dbReference>
<dbReference type="SUPFAM" id="SSF88946">
    <property type="entry name" value="Sigma2 domain of RNA polymerase sigma factors"/>
    <property type="match status" value="1"/>
</dbReference>